<gene>
    <name evidence="1" type="ORF">HXL70_07270</name>
</gene>
<dbReference type="Proteomes" id="UP000757890">
    <property type="component" value="Unassembled WGS sequence"/>
</dbReference>
<evidence type="ECO:0000313" key="1">
    <source>
        <dbReference type="EMBL" id="MBF1129826.1"/>
    </source>
</evidence>
<organism evidence="1 2">
    <name type="scientific">Dialister invisus</name>
    <dbReference type="NCBI Taxonomy" id="218538"/>
    <lineage>
        <taxon>Bacteria</taxon>
        <taxon>Bacillati</taxon>
        <taxon>Bacillota</taxon>
        <taxon>Negativicutes</taxon>
        <taxon>Veillonellales</taxon>
        <taxon>Veillonellaceae</taxon>
        <taxon>Dialister</taxon>
    </lineage>
</organism>
<reference evidence="1" key="1">
    <citation type="submission" date="2020-04" db="EMBL/GenBank/DDBJ databases">
        <title>Deep metagenomics examines the oral microbiome during advanced dental caries in children, revealing novel taxa and co-occurrences with host molecules.</title>
        <authorList>
            <person name="Baker J.L."/>
            <person name="Morton J.T."/>
            <person name="Dinis M."/>
            <person name="Alvarez R."/>
            <person name="Tran N.C."/>
            <person name="Knight R."/>
            <person name="Edlund A."/>
        </authorList>
    </citation>
    <scope>NUCLEOTIDE SEQUENCE</scope>
    <source>
        <strain evidence="1">JCVI_32_bin.14</strain>
    </source>
</reference>
<evidence type="ECO:0000313" key="2">
    <source>
        <dbReference type="Proteomes" id="UP000757890"/>
    </source>
</evidence>
<dbReference type="AlphaFoldDB" id="A0A930FPS2"/>
<proteinExistence type="predicted"/>
<accession>A0A930FPS2</accession>
<comment type="caution">
    <text evidence="1">The sequence shown here is derived from an EMBL/GenBank/DDBJ whole genome shotgun (WGS) entry which is preliminary data.</text>
</comment>
<sequence length="150" mass="17542">MAKGKFEYWRTKDGLLQIAAWARNGLIDEQIAHNMGIRRSTLSEWKKRFPDIADALKKNKNIVDIEVENALYKRAVGYEYQETTIEIDDEGKKKVKKTTKQMAPETLAIIFFLKNRKPEDWRDKREVEVKGEISMTNALKAARERVIKNE</sequence>
<dbReference type="EMBL" id="JABZMK010000057">
    <property type="protein sequence ID" value="MBF1129826.1"/>
    <property type="molecule type" value="Genomic_DNA"/>
</dbReference>
<name>A0A930FPS2_9FIRM</name>
<protein>
    <submittedName>
        <fullName evidence="1">Helix-turn-helix domain-containing protein</fullName>
    </submittedName>
</protein>